<proteinExistence type="predicted"/>
<accession>A0A7G9T4P3</accession>
<sequence length="155" mass="17909">MTINSGLFTSNKQDWETPTELFNNLNEKYNFTYDLAARSDNAKCKKFISPEQNSLNVDWSLLEGNLFCNPPYGRELSKWVQKAYETSLEKSEQIVFIIPARTDTSYWHDYIFNKAEVIFIRGRLKFEVDGIAKDAAPFPSAIVIFNGKSYLKNDL</sequence>
<dbReference type="Proteomes" id="UP000515800">
    <property type="component" value="Chromosome"/>
</dbReference>
<dbReference type="AlphaFoldDB" id="A0A7G9T4P3"/>
<dbReference type="KEGG" id="wdi:H9L19_06740"/>
<organism evidence="1 2">
    <name type="scientific">Weissella diestrammenae</name>
    <dbReference type="NCBI Taxonomy" id="1162633"/>
    <lineage>
        <taxon>Bacteria</taxon>
        <taxon>Bacillati</taxon>
        <taxon>Bacillota</taxon>
        <taxon>Bacilli</taxon>
        <taxon>Lactobacillales</taxon>
        <taxon>Lactobacillaceae</taxon>
        <taxon>Weissella</taxon>
    </lineage>
</organism>
<protein>
    <submittedName>
        <fullName evidence="1">Adenine methyltransferase</fullName>
    </submittedName>
</protein>
<gene>
    <name evidence="1" type="ORF">H9L19_06740</name>
</gene>
<dbReference type="RefSeq" id="WP_187528903.1">
    <property type="nucleotide sequence ID" value="NZ_CP060724.1"/>
</dbReference>
<dbReference type="EMBL" id="CP060724">
    <property type="protein sequence ID" value="QNN75068.1"/>
    <property type="molecule type" value="Genomic_DNA"/>
</dbReference>
<evidence type="ECO:0000313" key="1">
    <source>
        <dbReference type="EMBL" id="QNN75068.1"/>
    </source>
</evidence>
<evidence type="ECO:0000313" key="2">
    <source>
        <dbReference type="Proteomes" id="UP000515800"/>
    </source>
</evidence>
<dbReference type="Pfam" id="PF05869">
    <property type="entry name" value="Dam"/>
    <property type="match status" value="1"/>
</dbReference>
<keyword evidence="2" id="KW-1185">Reference proteome</keyword>
<name>A0A7G9T4P3_9LACO</name>
<reference evidence="1 2" key="1">
    <citation type="submission" date="2020-08" db="EMBL/GenBank/DDBJ databases">
        <title>Genome sequence of Weissella diestrammenae KACC 16890T.</title>
        <authorList>
            <person name="Hyun D.-W."/>
            <person name="Bae J.-W."/>
        </authorList>
    </citation>
    <scope>NUCLEOTIDE SEQUENCE [LARGE SCALE GENOMIC DNA]</scope>
    <source>
        <strain evidence="1 2">KACC 16890</strain>
    </source>
</reference>
<dbReference type="GO" id="GO:0009307">
    <property type="term" value="P:DNA restriction-modification system"/>
    <property type="evidence" value="ECO:0007669"/>
    <property type="project" value="InterPro"/>
</dbReference>
<dbReference type="InterPro" id="IPR008593">
    <property type="entry name" value="Dam_MeTrfase"/>
</dbReference>
<keyword evidence="1" id="KW-0489">Methyltransferase</keyword>
<dbReference type="GO" id="GO:0009007">
    <property type="term" value="F:site-specific DNA-methyltransferase (adenine-specific) activity"/>
    <property type="evidence" value="ECO:0007669"/>
    <property type="project" value="InterPro"/>
</dbReference>
<dbReference type="REBASE" id="443411">
    <property type="entry name" value="M.Wdi16890ORF6740P"/>
</dbReference>
<dbReference type="GO" id="GO:0032259">
    <property type="term" value="P:methylation"/>
    <property type="evidence" value="ECO:0007669"/>
    <property type="project" value="UniProtKB-KW"/>
</dbReference>
<keyword evidence="1" id="KW-0808">Transferase</keyword>
<dbReference type="GO" id="GO:0003677">
    <property type="term" value="F:DNA binding"/>
    <property type="evidence" value="ECO:0007669"/>
    <property type="project" value="InterPro"/>
</dbReference>